<accession>A0A1Q8V5Z5</accession>
<dbReference type="PROSITE" id="PS51118">
    <property type="entry name" value="HTH_HXLR"/>
    <property type="match status" value="1"/>
</dbReference>
<comment type="caution">
    <text evidence="5">The sequence shown here is derived from an EMBL/GenBank/DDBJ whole genome shotgun (WGS) entry which is preliminary data.</text>
</comment>
<evidence type="ECO:0000313" key="6">
    <source>
        <dbReference type="EMBL" id="OLO47860.1"/>
    </source>
</evidence>
<organism evidence="5 8">
    <name type="scientific">Actinomyces oris</name>
    <dbReference type="NCBI Taxonomy" id="544580"/>
    <lineage>
        <taxon>Bacteria</taxon>
        <taxon>Bacillati</taxon>
        <taxon>Actinomycetota</taxon>
        <taxon>Actinomycetes</taxon>
        <taxon>Actinomycetales</taxon>
        <taxon>Actinomycetaceae</taxon>
        <taxon>Actinomyces</taxon>
    </lineage>
</organism>
<keyword evidence="1" id="KW-0805">Transcription regulation</keyword>
<evidence type="ECO:0000256" key="3">
    <source>
        <dbReference type="ARBA" id="ARBA00023163"/>
    </source>
</evidence>
<dbReference type="InterPro" id="IPR036390">
    <property type="entry name" value="WH_DNA-bd_sf"/>
</dbReference>
<evidence type="ECO:0000313" key="5">
    <source>
        <dbReference type="EMBL" id="OLO43551.1"/>
    </source>
</evidence>
<dbReference type="GO" id="GO:0016787">
    <property type="term" value="F:hydrolase activity"/>
    <property type="evidence" value="ECO:0007669"/>
    <property type="project" value="UniProtKB-KW"/>
</dbReference>
<dbReference type="PANTHER" id="PTHR33204">
    <property type="entry name" value="TRANSCRIPTIONAL REGULATOR, MARR FAMILY"/>
    <property type="match status" value="1"/>
</dbReference>
<name>A0A1Q8V5Z5_9ACTO</name>
<feature type="domain" description="HTH hxlR-type" evidence="4">
    <location>
        <begin position="6"/>
        <end position="104"/>
    </location>
</feature>
<dbReference type="PANTHER" id="PTHR33204:SF37">
    <property type="entry name" value="HTH-TYPE TRANSCRIPTIONAL REGULATOR YODB"/>
    <property type="match status" value="1"/>
</dbReference>
<dbReference type="GO" id="GO:0003677">
    <property type="term" value="F:DNA binding"/>
    <property type="evidence" value="ECO:0007669"/>
    <property type="project" value="UniProtKB-KW"/>
</dbReference>
<dbReference type="InterPro" id="IPR036388">
    <property type="entry name" value="WH-like_DNA-bd_sf"/>
</dbReference>
<dbReference type="InterPro" id="IPR002577">
    <property type="entry name" value="HTH_HxlR"/>
</dbReference>
<evidence type="ECO:0000313" key="8">
    <source>
        <dbReference type="Proteomes" id="UP000186857"/>
    </source>
</evidence>
<keyword evidence="2" id="KW-0238">DNA-binding</keyword>
<keyword evidence="5" id="KW-0378">Hydrolase</keyword>
<reference evidence="5 8" key="1">
    <citation type="submission" date="2016-12" db="EMBL/GenBank/DDBJ databases">
        <title>Genomic Comparison of strains in the 'Actinomyces naeslundii' Group.</title>
        <authorList>
            <person name="Mughal S.R."/>
            <person name="Do T."/>
            <person name="Gilbert S.C."/>
            <person name="Witherden E.A."/>
            <person name="Didelot X."/>
            <person name="Beighton D."/>
        </authorList>
    </citation>
    <scope>NUCLEOTIDE SEQUENCE [LARGE SCALE GENOMIC DNA]</scope>
    <source>
        <strain evidence="5 8">CCUG 33920</strain>
    </source>
</reference>
<gene>
    <name evidence="6" type="ORF">BKH28_11030</name>
    <name evidence="5" type="ORF">BKH29_10455</name>
</gene>
<dbReference type="RefSeq" id="WP_009394986.1">
    <property type="nucleotide sequence ID" value="NZ_MSKJ01000025.1"/>
</dbReference>
<sequence>MYSSQCPCRDLLDVVANKWSALAIGALAEGPLRFGALQRRLQGISPKVLTATLRRLEDHGLVHREVIPEVPLHVEYSLTEVGRSAVEPVFALREWAESRYAHALTHVRSIP</sequence>
<dbReference type="OrthoDB" id="370168at2"/>
<evidence type="ECO:0000313" key="7">
    <source>
        <dbReference type="Proteomes" id="UP000186394"/>
    </source>
</evidence>
<dbReference type="Proteomes" id="UP000186857">
    <property type="component" value="Unassembled WGS sequence"/>
</dbReference>
<dbReference type="Proteomes" id="UP000186394">
    <property type="component" value="Unassembled WGS sequence"/>
</dbReference>
<reference evidence="6 7" key="2">
    <citation type="submission" date="2016-12" db="EMBL/GenBank/DDBJ databases">
        <title>Genomic comparison of strains in the 'Actinomyces naeslundii' group.</title>
        <authorList>
            <person name="Mughal S.R."/>
            <person name="Do T."/>
            <person name="Gilbert S.C."/>
            <person name="Witherden E.A."/>
            <person name="Didelot X."/>
            <person name="Beighton D."/>
        </authorList>
    </citation>
    <scope>NUCLEOTIDE SEQUENCE [LARGE SCALE GENOMIC DNA]</scope>
    <source>
        <strain evidence="6 7">P6N</strain>
    </source>
</reference>
<dbReference type="SUPFAM" id="SSF46785">
    <property type="entry name" value="Winged helix' DNA-binding domain"/>
    <property type="match status" value="1"/>
</dbReference>
<dbReference type="EMBL" id="MSKJ01000025">
    <property type="protein sequence ID" value="OLO43551.1"/>
    <property type="molecule type" value="Genomic_DNA"/>
</dbReference>
<evidence type="ECO:0000256" key="1">
    <source>
        <dbReference type="ARBA" id="ARBA00023015"/>
    </source>
</evidence>
<proteinExistence type="predicted"/>
<dbReference type="Pfam" id="PF01638">
    <property type="entry name" value="HxlR"/>
    <property type="match status" value="1"/>
</dbReference>
<dbReference type="AlphaFoldDB" id="A0A1Q8V5Z5"/>
<evidence type="ECO:0000256" key="2">
    <source>
        <dbReference type="ARBA" id="ARBA00023125"/>
    </source>
</evidence>
<keyword evidence="3" id="KW-0804">Transcription</keyword>
<protein>
    <submittedName>
        <fullName evidence="5">Cinnamoyl ester hydrolase</fullName>
    </submittedName>
</protein>
<dbReference type="EMBL" id="MSKL01000028">
    <property type="protein sequence ID" value="OLO47860.1"/>
    <property type="molecule type" value="Genomic_DNA"/>
</dbReference>
<evidence type="ECO:0000259" key="4">
    <source>
        <dbReference type="PROSITE" id="PS51118"/>
    </source>
</evidence>
<dbReference type="Gene3D" id="1.10.10.10">
    <property type="entry name" value="Winged helix-like DNA-binding domain superfamily/Winged helix DNA-binding domain"/>
    <property type="match status" value="1"/>
</dbReference>